<protein>
    <submittedName>
        <fullName evidence="2">DUF4136 domain-containing protein</fullName>
    </submittedName>
</protein>
<comment type="caution">
    <text evidence="2">The sequence shown here is derived from an EMBL/GenBank/DDBJ whole genome shotgun (WGS) entry which is preliminary data.</text>
</comment>
<dbReference type="InterPro" id="IPR025411">
    <property type="entry name" value="DUF4136"/>
</dbReference>
<feature type="domain" description="DUF4136" evidence="1">
    <location>
        <begin position="24"/>
        <end position="179"/>
    </location>
</feature>
<reference evidence="2 3" key="1">
    <citation type="submission" date="2020-07" db="EMBL/GenBank/DDBJ databases">
        <authorList>
            <person name="Feng X."/>
        </authorList>
    </citation>
    <scope>NUCLEOTIDE SEQUENCE [LARGE SCALE GENOMIC DNA]</scope>
    <source>
        <strain evidence="2 3">JCM14086</strain>
    </source>
</reference>
<keyword evidence="3" id="KW-1185">Reference proteome</keyword>
<dbReference type="Gene3D" id="3.30.160.670">
    <property type="match status" value="1"/>
</dbReference>
<name>A0A7X1AUH8_9BACT</name>
<evidence type="ECO:0000259" key="1">
    <source>
        <dbReference type="Pfam" id="PF13590"/>
    </source>
</evidence>
<dbReference type="AlphaFoldDB" id="A0A7X1AUH8"/>
<proteinExistence type="predicted"/>
<dbReference type="PROSITE" id="PS51257">
    <property type="entry name" value="PROKAR_LIPOPROTEIN"/>
    <property type="match status" value="1"/>
</dbReference>
<dbReference type="Pfam" id="PF13590">
    <property type="entry name" value="DUF4136"/>
    <property type="match status" value="1"/>
</dbReference>
<dbReference type="Proteomes" id="UP000525652">
    <property type="component" value="Unassembled WGS sequence"/>
</dbReference>
<evidence type="ECO:0000313" key="2">
    <source>
        <dbReference type="EMBL" id="MBC2600162.1"/>
    </source>
</evidence>
<organism evidence="2 3">
    <name type="scientific">Puniceicoccus vermicola</name>
    <dbReference type="NCBI Taxonomy" id="388746"/>
    <lineage>
        <taxon>Bacteria</taxon>
        <taxon>Pseudomonadati</taxon>
        <taxon>Verrucomicrobiota</taxon>
        <taxon>Opitutia</taxon>
        <taxon>Puniceicoccales</taxon>
        <taxon>Puniceicoccaceae</taxon>
        <taxon>Puniceicoccus</taxon>
    </lineage>
</organism>
<dbReference type="EMBL" id="JACHVA010000001">
    <property type="protein sequence ID" value="MBC2600162.1"/>
    <property type="molecule type" value="Genomic_DNA"/>
</dbReference>
<dbReference type="RefSeq" id="WP_185690920.1">
    <property type="nucleotide sequence ID" value="NZ_JACHVA010000001.1"/>
</dbReference>
<evidence type="ECO:0000313" key="3">
    <source>
        <dbReference type="Proteomes" id="UP000525652"/>
    </source>
</evidence>
<accession>A0A7X1AUH8</accession>
<gene>
    <name evidence="2" type="ORF">H5P30_00035</name>
</gene>
<sequence>MRFAFYPALAALWFLSGCTTTPMVDYDHGASERLNTYTTFDLATRVNNGEFREVILSPIVDRRIERAIVETLEKRGYIRSSTEAEFLVAFDTITKTRTDIDSFIVTTGASPRSPFYGSIDTADVSYREYEEGTFVIDVIDNLSQELVWRGALSQRLGKDAPDQENIQKIITSILDQFPPQPKN</sequence>